<protein>
    <submittedName>
        <fullName evidence="2">MBL fold metallo-hydrolase</fullName>
    </submittedName>
</protein>
<gene>
    <name evidence="2" type="ORF">H8S64_06290</name>
</gene>
<organism evidence="2 3">
    <name type="scientific">Butyricimonas hominis</name>
    <dbReference type="NCBI Taxonomy" id="2763032"/>
    <lineage>
        <taxon>Bacteria</taxon>
        <taxon>Pseudomonadati</taxon>
        <taxon>Bacteroidota</taxon>
        <taxon>Bacteroidia</taxon>
        <taxon>Bacteroidales</taxon>
        <taxon>Odoribacteraceae</taxon>
        <taxon>Butyricimonas</taxon>
    </lineage>
</organism>
<feature type="domain" description="Metallo-beta-lactamase" evidence="1">
    <location>
        <begin position="34"/>
        <end position="226"/>
    </location>
</feature>
<dbReference type="PANTHER" id="PTHR42663:SF6">
    <property type="entry name" value="HYDROLASE C777.06C-RELATED"/>
    <property type="match status" value="1"/>
</dbReference>
<keyword evidence="3" id="KW-1185">Reference proteome</keyword>
<dbReference type="PANTHER" id="PTHR42663">
    <property type="entry name" value="HYDROLASE C777.06C-RELATED-RELATED"/>
    <property type="match status" value="1"/>
</dbReference>
<evidence type="ECO:0000313" key="2">
    <source>
        <dbReference type="EMBL" id="MBC5620703.1"/>
    </source>
</evidence>
<name>A0ABR7CYD9_9BACT</name>
<dbReference type="SUPFAM" id="SSF56281">
    <property type="entry name" value="Metallo-hydrolase/oxidoreductase"/>
    <property type="match status" value="1"/>
</dbReference>
<evidence type="ECO:0000313" key="3">
    <source>
        <dbReference type="Proteomes" id="UP000646484"/>
    </source>
</evidence>
<dbReference type="EMBL" id="JACOOH010000002">
    <property type="protein sequence ID" value="MBC5620703.1"/>
    <property type="molecule type" value="Genomic_DNA"/>
</dbReference>
<dbReference type="Gene3D" id="3.60.15.10">
    <property type="entry name" value="Ribonuclease Z/Hydroxyacylglutathione hydrolase-like"/>
    <property type="match status" value="1"/>
</dbReference>
<reference evidence="2 3" key="1">
    <citation type="submission" date="2020-08" db="EMBL/GenBank/DDBJ databases">
        <title>Genome public.</title>
        <authorList>
            <person name="Liu C."/>
            <person name="Sun Q."/>
        </authorList>
    </citation>
    <scope>NUCLEOTIDE SEQUENCE [LARGE SCALE GENOMIC DNA]</scope>
    <source>
        <strain evidence="2 3">NSJ-56</strain>
    </source>
</reference>
<dbReference type="RefSeq" id="WP_186975385.1">
    <property type="nucleotide sequence ID" value="NZ_JACOOH010000002.1"/>
</dbReference>
<dbReference type="InterPro" id="IPR036866">
    <property type="entry name" value="RibonucZ/Hydroxyglut_hydro"/>
</dbReference>
<dbReference type="Pfam" id="PF12706">
    <property type="entry name" value="Lactamase_B_2"/>
    <property type="match status" value="1"/>
</dbReference>
<proteinExistence type="predicted"/>
<dbReference type="Proteomes" id="UP000646484">
    <property type="component" value="Unassembled WGS sequence"/>
</dbReference>
<comment type="caution">
    <text evidence="2">The sequence shown here is derived from an EMBL/GenBank/DDBJ whole genome shotgun (WGS) entry which is preliminary data.</text>
</comment>
<sequence>MKVTILGSGTSQGVPVIACECDVCRSTDEHDKRLRSSVMIDIEDKKLIIDAGPDFRTQMLQAQVKNVRALLLTHEHKDHIGGLDDIRAFNWVKQGGVDVYCNHLTMKAIHKDYDYAFAKFKYPGVPEMNIHVVDEAPFLIDDIEVIPITVMHYKLPVTAFRIANFAYVTDANYIPEESMKKLEGVEYLVINALRKEPHLSHFTLGQALEVVKRLNVKQAYITHIGHQMGLHGEVLGELPDNVKLAHDMLVFEL</sequence>
<evidence type="ECO:0000259" key="1">
    <source>
        <dbReference type="SMART" id="SM00849"/>
    </source>
</evidence>
<dbReference type="CDD" id="cd16279">
    <property type="entry name" value="metallo-hydrolase-like_MBL-fold"/>
    <property type="match status" value="1"/>
</dbReference>
<dbReference type="InterPro" id="IPR001279">
    <property type="entry name" value="Metallo-B-lactamas"/>
</dbReference>
<accession>A0ABR7CYD9</accession>
<dbReference type="SMART" id="SM00849">
    <property type="entry name" value="Lactamase_B"/>
    <property type="match status" value="1"/>
</dbReference>